<organism evidence="2 3">
    <name type="scientific">Anopheles culicifacies</name>
    <dbReference type="NCBI Taxonomy" id="139723"/>
    <lineage>
        <taxon>Eukaryota</taxon>
        <taxon>Metazoa</taxon>
        <taxon>Ecdysozoa</taxon>
        <taxon>Arthropoda</taxon>
        <taxon>Hexapoda</taxon>
        <taxon>Insecta</taxon>
        <taxon>Pterygota</taxon>
        <taxon>Neoptera</taxon>
        <taxon>Endopterygota</taxon>
        <taxon>Diptera</taxon>
        <taxon>Nematocera</taxon>
        <taxon>Culicoidea</taxon>
        <taxon>Culicidae</taxon>
        <taxon>Anophelinae</taxon>
        <taxon>Anopheles</taxon>
        <taxon>culicifacies species complex</taxon>
    </lineage>
</organism>
<proteinExistence type="predicted"/>
<dbReference type="EnsemblMetazoa" id="ACUA011777-RA">
    <property type="protein sequence ID" value="ACUA011777-PA"/>
    <property type="gene ID" value="ACUA011777"/>
</dbReference>
<evidence type="ECO:0000313" key="3">
    <source>
        <dbReference type="Proteomes" id="UP000075883"/>
    </source>
</evidence>
<keyword evidence="3" id="KW-1185">Reference proteome</keyword>
<accession>A0A182M1R4</accession>
<dbReference type="VEuPathDB" id="VectorBase:ACUA011777"/>
<dbReference type="EMBL" id="AXCM01015319">
    <property type="status" value="NOT_ANNOTATED_CDS"/>
    <property type="molecule type" value="Genomic_DNA"/>
</dbReference>
<dbReference type="EnsemblMetazoa" id="ACUA007304-RA">
    <property type="protein sequence ID" value="ACUA007304-PA"/>
    <property type="gene ID" value="ACUA007304"/>
</dbReference>
<sequence length="109" mass="11918">MQTDTNSSASETAGSNTKNSLHRMPCSTRLAGQVKLPIVRIQLLSATELGLVSQLDRDVELLLGVDIESAKERQNTFVGEDYFIARRITVAKVTALTDCLIRANISSRP</sequence>
<evidence type="ECO:0000313" key="2">
    <source>
        <dbReference type="EnsemblMetazoa" id="ACUA011777-PA"/>
    </source>
</evidence>
<dbReference type="EMBL" id="AXCM01002462">
    <property type="status" value="NOT_ANNOTATED_CDS"/>
    <property type="molecule type" value="Genomic_DNA"/>
</dbReference>
<reference evidence="2" key="2">
    <citation type="submission" date="2020-05" db="UniProtKB">
        <authorList>
            <consortium name="EnsemblMetazoa"/>
        </authorList>
    </citation>
    <scope>IDENTIFICATION</scope>
    <source>
        <strain evidence="2">A-37</strain>
    </source>
</reference>
<name>A0A182M1R4_9DIPT</name>
<feature type="compositionally biased region" description="Polar residues" evidence="1">
    <location>
        <begin position="1"/>
        <end position="19"/>
    </location>
</feature>
<protein>
    <submittedName>
        <fullName evidence="2">Uncharacterized protein</fullName>
    </submittedName>
</protein>
<evidence type="ECO:0000256" key="1">
    <source>
        <dbReference type="SAM" id="MobiDB-lite"/>
    </source>
</evidence>
<dbReference type="VEuPathDB" id="VectorBase:ACUA007304"/>
<dbReference type="AlphaFoldDB" id="A0A182M1R4"/>
<feature type="region of interest" description="Disordered" evidence="1">
    <location>
        <begin position="1"/>
        <end position="24"/>
    </location>
</feature>
<dbReference type="Proteomes" id="UP000075883">
    <property type="component" value="Unassembled WGS sequence"/>
</dbReference>
<reference evidence="3" key="1">
    <citation type="submission" date="2013-09" db="EMBL/GenBank/DDBJ databases">
        <title>The Genome Sequence of Anopheles culicifacies species A.</title>
        <authorList>
            <consortium name="The Broad Institute Genomics Platform"/>
            <person name="Neafsey D.E."/>
            <person name="Besansky N."/>
            <person name="Howell P."/>
            <person name="Walton C."/>
            <person name="Young S.K."/>
            <person name="Zeng Q."/>
            <person name="Gargeya S."/>
            <person name="Fitzgerald M."/>
            <person name="Haas B."/>
            <person name="Abouelleil A."/>
            <person name="Allen A.W."/>
            <person name="Alvarado L."/>
            <person name="Arachchi H.M."/>
            <person name="Berlin A.M."/>
            <person name="Chapman S.B."/>
            <person name="Gainer-Dewar J."/>
            <person name="Goldberg J."/>
            <person name="Griggs A."/>
            <person name="Gujja S."/>
            <person name="Hansen M."/>
            <person name="Howarth C."/>
            <person name="Imamovic A."/>
            <person name="Ireland A."/>
            <person name="Larimer J."/>
            <person name="McCowan C."/>
            <person name="Murphy C."/>
            <person name="Pearson M."/>
            <person name="Poon T.W."/>
            <person name="Priest M."/>
            <person name="Roberts A."/>
            <person name="Saif S."/>
            <person name="Shea T."/>
            <person name="Sisk P."/>
            <person name="Sykes S."/>
            <person name="Wortman J."/>
            <person name="Nusbaum C."/>
            <person name="Birren B."/>
        </authorList>
    </citation>
    <scope>NUCLEOTIDE SEQUENCE [LARGE SCALE GENOMIC DNA]</scope>
    <source>
        <strain evidence="3">A-37</strain>
    </source>
</reference>